<evidence type="ECO:0000313" key="4">
    <source>
        <dbReference type="Proteomes" id="UP000321393"/>
    </source>
</evidence>
<dbReference type="GO" id="GO:0006355">
    <property type="term" value="P:regulation of DNA-templated transcription"/>
    <property type="evidence" value="ECO:0007669"/>
    <property type="project" value="UniProtKB-UniRule"/>
</dbReference>
<reference evidence="3 4" key="1">
    <citation type="submission" date="2019-08" db="EMBL/GenBank/DDBJ databases">
        <title>Draft genome sequences of two oriental melons (Cucumis melo L. var makuwa).</title>
        <authorList>
            <person name="Kwon S.-Y."/>
        </authorList>
    </citation>
    <scope>NUCLEOTIDE SEQUENCE [LARGE SCALE GENOMIC DNA]</scope>
    <source>
        <strain evidence="4">cv. SW 3</strain>
        <tissue evidence="3">Leaf</tissue>
    </source>
</reference>
<dbReference type="GO" id="GO:0000976">
    <property type="term" value="F:transcription cis-regulatory region binding"/>
    <property type="evidence" value="ECO:0007669"/>
    <property type="project" value="TreeGrafter"/>
</dbReference>
<keyword evidence="1" id="KW-0804">Transcription</keyword>
<keyword evidence="1" id="KW-0479">Metal-binding</keyword>
<organism evidence="3 4">
    <name type="scientific">Cucumis melo var. makuwa</name>
    <name type="common">Oriental melon</name>
    <dbReference type="NCBI Taxonomy" id="1194695"/>
    <lineage>
        <taxon>Eukaryota</taxon>
        <taxon>Viridiplantae</taxon>
        <taxon>Streptophyta</taxon>
        <taxon>Embryophyta</taxon>
        <taxon>Tracheophyta</taxon>
        <taxon>Spermatophyta</taxon>
        <taxon>Magnoliopsida</taxon>
        <taxon>eudicotyledons</taxon>
        <taxon>Gunneridae</taxon>
        <taxon>Pentapetalae</taxon>
        <taxon>rosids</taxon>
        <taxon>fabids</taxon>
        <taxon>Cucurbitales</taxon>
        <taxon>Cucurbitaceae</taxon>
        <taxon>Benincaseae</taxon>
        <taxon>Cucumis</taxon>
    </lineage>
</organism>
<keyword evidence="1" id="KW-0805">Transcription regulation</keyword>
<dbReference type="InterPro" id="IPR021998">
    <property type="entry name" value="Alfin_N"/>
</dbReference>
<comment type="function">
    <text evidence="1">Histone-binding component that specifically recognizes H3 tails trimethylated on 'Lys-4' (H3K4me3), which mark transcription start sites of virtually all active genes.</text>
</comment>
<dbReference type="Proteomes" id="UP000321393">
    <property type="component" value="Unassembled WGS sequence"/>
</dbReference>
<dbReference type="PANTHER" id="PTHR12321:SF39">
    <property type="entry name" value="PHD FINGER PROTEIN ALFIN-LIKE 2"/>
    <property type="match status" value="1"/>
</dbReference>
<evidence type="ECO:0000313" key="3">
    <source>
        <dbReference type="EMBL" id="KAA0041041.1"/>
    </source>
</evidence>
<dbReference type="GO" id="GO:0042393">
    <property type="term" value="F:histone binding"/>
    <property type="evidence" value="ECO:0007669"/>
    <property type="project" value="UniProtKB-UniRule"/>
</dbReference>
<keyword evidence="1" id="KW-0539">Nucleus</keyword>
<comment type="subcellular location">
    <subcellularLocation>
        <location evidence="1">Nucleus</location>
    </subcellularLocation>
</comment>
<sequence length="177" mass="19702">MSRGRTLEFSSLRGVGSAVEDLGAVESWEGRRSHEYLLHLIPNPWTILLPRLLLPINIIHFVSFPFCFGIYRAAIHDLLEGWTWAFQNDVEEIFRLRPLAALVLALAYDAGEFYGPCDPGHAAFLILVIQAVTGEGSLCLYGHPNETWEVVQEPALGINFARDGMNRKGLAISCCCT</sequence>
<proteinExistence type="inferred from homology"/>
<dbReference type="AlphaFoldDB" id="A0A5A7THA3"/>
<dbReference type="EMBL" id="SSTE01016721">
    <property type="protein sequence ID" value="KAA0041041.1"/>
    <property type="molecule type" value="Genomic_DNA"/>
</dbReference>
<protein>
    <recommendedName>
        <fullName evidence="1">PHD finger protein ALFIN-LIKE</fullName>
    </recommendedName>
</protein>
<gene>
    <name evidence="3" type="ORF">E6C27_scaffold477G00100</name>
</gene>
<keyword evidence="1" id="KW-0862">Zinc</keyword>
<comment type="similarity">
    <text evidence="1">Belongs to the Alfin family.</text>
</comment>
<dbReference type="Pfam" id="PF12165">
    <property type="entry name" value="Alfin"/>
    <property type="match status" value="1"/>
</dbReference>
<keyword evidence="1" id="KW-0156">Chromatin regulator</keyword>
<comment type="domain">
    <text evidence="1">The PHD-type zinc finger mediates the binding to H3K4me3.</text>
</comment>
<dbReference type="GO" id="GO:0006325">
    <property type="term" value="P:chromatin organization"/>
    <property type="evidence" value="ECO:0007669"/>
    <property type="project" value="UniProtKB-UniRule"/>
</dbReference>
<feature type="domain" description="Alfin N-terminal" evidence="2">
    <location>
        <begin position="94"/>
        <end position="169"/>
    </location>
</feature>
<dbReference type="GO" id="GO:0005634">
    <property type="term" value="C:nucleus"/>
    <property type="evidence" value="ECO:0007669"/>
    <property type="project" value="UniProtKB-SubCell"/>
</dbReference>
<keyword evidence="1" id="KW-0863">Zinc-finger</keyword>
<dbReference type="GO" id="GO:0003712">
    <property type="term" value="F:transcription coregulator activity"/>
    <property type="evidence" value="ECO:0007669"/>
    <property type="project" value="TreeGrafter"/>
</dbReference>
<comment type="subunit">
    <text evidence="1">Interacts with H3K4me3 and to a lesser extent with H3K4me2.</text>
</comment>
<dbReference type="InterPro" id="IPR045104">
    <property type="entry name" value="Alfin"/>
</dbReference>
<accession>A0A5A7THA3</accession>
<name>A0A5A7THA3_CUCMM</name>
<evidence type="ECO:0000259" key="2">
    <source>
        <dbReference type="Pfam" id="PF12165"/>
    </source>
</evidence>
<dbReference type="STRING" id="1194695.A0A5A7THA3"/>
<dbReference type="PANTHER" id="PTHR12321">
    <property type="entry name" value="CPG BINDING PROTEIN"/>
    <property type="match status" value="1"/>
</dbReference>
<dbReference type="GO" id="GO:0008270">
    <property type="term" value="F:zinc ion binding"/>
    <property type="evidence" value="ECO:0007669"/>
    <property type="project" value="UniProtKB-KW"/>
</dbReference>
<evidence type="ECO:0000256" key="1">
    <source>
        <dbReference type="RuleBase" id="RU369089"/>
    </source>
</evidence>
<comment type="caution">
    <text evidence="3">The sequence shown here is derived from an EMBL/GenBank/DDBJ whole genome shotgun (WGS) entry which is preliminary data.</text>
</comment>